<keyword evidence="8" id="KW-0472">Membrane</keyword>
<dbReference type="Proteomes" id="UP001212411">
    <property type="component" value="Chromosome 2"/>
</dbReference>
<dbReference type="InterPro" id="IPR011765">
    <property type="entry name" value="Pept_M16_N"/>
</dbReference>
<evidence type="ECO:0000256" key="10">
    <source>
        <dbReference type="ARBA" id="ARBA00040751"/>
    </source>
</evidence>
<evidence type="ECO:0000256" key="2">
    <source>
        <dbReference type="ARBA" id="ARBA00022448"/>
    </source>
</evidence>
<gene>
    <name evidence="13" type="primary">qcr2</name>
    <name evidence="13" type="ORF">SOMG_02548</name>
</gene>
<keyword evidence="6" id="KW-0249">Electron transport</keyword>
<comment type="similarity">
    <text evidence="9">Belongs to the peptidase M16 family. UQCRC2/QCR2 subfamily.</text>
</comment>
<accession>A0AAE9WDS1</accession>
<keyword evidence="3" id="KW-0679">Respiratory chain</keyword>
<dbReference type="AlphaFoldDB" id="A0AAE9WDS1"/>
<evidence type="ECO:0000256" key="6">
    <source>
        <dbReference type="ARBA" id="ARBA00022982"/>
    </source>
</evidence>
<protein>
    <recommendedName>
        <fullName evidence="10">Cytochrome b-c1 complex subunit 2, mitochondrial</fullName>
    </recommendedName>
    <alternativeName>
        <fullName evidence="11">Core protein II</fullName>
    </alternativeName>
</protein>
<proteinExistence type="inferred from homology"/>
<dbReference type="Pfam" id="PF00675">
    <property type="entry name" value="Peptidase_M16"/>
    <property type="match status" value="1"/>
</dbReference>
<organism evidence="13 14">
    <name type="scientific">Schizosaccharomyces osmophilus</name>
    <dbReference type="NCBI Taxonomy" id="2545709"/>
    <lineage>
        <taxon>Eukaryota</taxon>
        <taxon>Fungi</taxon>
        <taxon>Dikarya</taxon>
        <taxon>Ascomycota</taxon>
        <taxon>Taphrinomycotina</taxon>
        <taxon>Schizosaccharomycetes</taxon>
        <taxon>Schizosaccharomycetales</taxon>
        <taxon>Schizosaccharomycetaceae</taxon>
        <taxon>Schizosaccharomyces</taxon>
    </lineage>
</organism>
<dbReference type="KEGG" id="som:SOMG_02548"/>
<evidence type="ECO:0000256" key="8">
    <source>
        <dbReference type="ARBA" id="ARBA00023136"/>
    </source>
</evidence>
<evidence type="ECO:0000256" key="3">
    <source>
        <dbReference type="ARBA" id="ARBA00022660"/>
    </source>
</evidence>
<dbReference type="PANTHER" id="PTHR11851">
    <property type="entry name" value="METALLOPROTEASE"/>
    <property type="match status" value="1"/>
</dbReference>
<dbReference type="EMBL" id="CP115612">
    <property type="protein sequence ID" value="WBW74355.1"/>
    <property type="molecule type" value="Genomic_DNA"/>
</dbReference>
<dbReference type="FunFam" id="3.30.830.10:FF:000039">
    <property type="entry name" value="Ubiquinol-cytochrome c reductase core subunit 2"/>
    <property type="match status" value="1"/>
</dbReference>
<dbReference type="RefSeq" id="XP_056038598.1">
    <property type="nucleotide sequence ID" value="XM_056181340.1"/>
</dbReference>
<reference evidence="13 14" key="1">
    <citation type="journal article" date="2023" name="G3 (Bethesda)">
        <title>A high-quality reference genome for the fission yeast Schizosaccharomyces osmophilus.</title>
        <authorList>
            <person name="Jia G.S."/>
            <person name="Zhang W.C."/>
            <person name="Liang Y."/>
            <person name="Liu X.H."/>
            <person name="Rhind N."/>
            <person name="Pidoux A."/>
            <person name="Brysch-Herzberg M."/>
            <person name="Du L.L."/>
        </authorList>
    </citation>
    <scope>NUCLEOTIDE SEQUENCE [LARGE SCALE GENOMIC DNA]</scope>
    <source>
        <strain evidence="13 14">CBS 15793</strain>
    </source>
</reference>
<evidence type="ECO:0000256" key="4">
    <source>
        <dbReference type="ARBA" id="ARBA00022792"/>
    </source>
</evidence>
<feature type="domain" description="Peptidase M16 N-terminal" evidence="12">
    <location>
        <begin position="44"/>
        <end position="170"/>
    </location>
</feature>
<dbReference type="GO" id="GO:0005743">
    <property type="term" value="C:mitochondrial inner membrane"/>
    <property type="evidence" value="ECO:0007669"/>
    <property type="project" value="UniProtKB-SubCell"/>
</dbReference>
<evidence type="ECO:0000256" key="7">
    <source>
        <dbReference type="ARBA" id="ARBA00023128"/>
    </source>
</evidence>
<dbReference type="SUPFAM" id="SSF63411">
    <property type="entry name" value="LuxS/MPP-like metallohydrolase"/>
    <property type="match status" value="2"/>
</dbReference>
<evidence type="ECO:0000313" key="14">
    <source>
        <dbReference type="Proteomes" id="UP001212411"/>
    </source>
</evidence>
<keyword evidence="5" id="KW-0809">Transit peptide</keyword>
<evidence type="ECO:0000256" key="9">
    <source>
        <dbReference type="ARBA" id="ARBA00038146"/>
    </source>
</evidence>
<keyword evidence="7" id="KW-0496">Mitochondrion</keyword>
<sequence>MPMNNMRSLTKNLKKISQNRGIHGVSYVPQKLQGISFAGRETASPTGSLSVVVRAGSRYQPDAGVAHLLEKFAFKNTEDRSALRITRESELLGGQLSTQLTPEHIILTARFLNEYMEYYARLLAEVVDASQYLGFQYKEEVLPAAKLESSLWKGNPMNVAMAKLHEKAFHRGLGDLPYLPLGANASISQITDYAKAAYVKSNFSVVSSGPDVQKAADTVAKYFSVVRDGNPLPTAPTKVASGESRIYSSKPMNHFLLGFPTNTAPSAELYVLSSILGGRPSVKWSHGNSLLAKASEKASEFKATAAANLHPYTDASLLSIVVSGTCPKSIKATASESVQALKSLTSSIPVETIKAAVADAKTKYLSSYEPSVLNPVSTTSLFATNYQPEPFISALDAVTPESVAKTASTLLSRPASTVAVGKLNHLPYYDEL</sequence>
<dbReference type="InterPro" id="IPR050361">
    <property type="entry name" value="MPP/UQCRC_Complex"/>
</dbReference>
<dbReference type="GeneID" id="80876029"/>
<evidence type="ECO:0000256" key="5">
    <source>
        <dbReference type="ARBA" id="ARBA00022946"/>
    </source>
</evidence>
<keyword evidence="2" id="KW-0813">Transport</keyword>
<dbReference type="Gene3D" id="3.30.830.10">
    <property type="entry name" value="Metalloenzyme, LuxS/M16 peptidase-like"/>
    <property type="match status" value="2"/>
</dbReference>
<dbReference type="PANTHER" id="PTHR11851:SF209">
    <property type="entry name" value="CYTOCHROME B-C1 COMPLEX SUBUNIT 2, MITOCHONDRIAL"/>
    <property type="match status" value="1"/>
</dbReference>
<evidence type="ECO:0000256" key="11">
    <source>
        <dbReference type="ARBA" id="ARBA00041372"/>
    </source>
</evidence>
<comment type="subcellular location">
    <subcellularLocation>
        <location evidence="1">Mitochondrion inner membrane</location>
        <topology evidence="1">Peripheral membrane protein</topology>
        <orientation evidence="1">Matrix side</orientation>
    </subcellularLocation>
</comment>
<evidence type="ECO:0000256" key="1">
    <source>
        <dbReference type="ARBA" id="ARBA00004443"/>
    </source>
</evidence>
<dbReference type="GO" id="GO:0046872">
    <property type="term" value="F:metal ion binding"/>
    <property type="evidence" value="ECO:0007669"/>
    <property type="project" value="InterPro"/>
</dbReference>
<name>A0AAE9WDS1_9SCHI</name>
<evidence type="ECO:0000313" key="13">
    <source>
        <dbReference type="EMBL" id="WBW74355.1"/>
    </source>
</evidence>
<keyword evidence="4" id="KW-0999">Mitochondrion inner membrane</keyword>
<dbReference type="InterPro" id="IPR011249">
    <property type="entry name" value="Metalloenz_LuxS/M16"/>
</dbReference>
<evidence type="ECO:0000259" key="12">
    <source>
        <dbReference type="Pfam" id="PF00675"/>
    </source>
</evidence>
<keyword evidence="14" id="KW-1185">Reference proteome</keyword>